<dbReference type="RefSeq" id="XP_001802315.1">
    <property type="nucleotide sequence ID" value="XM_001802263.1"/>
</dbReference>
<dbReference type="InParanoid" id="Q0U832"/>
<name>Q0U832_PHANO</name>
<proteinExistence type="predicted"/>
<sequence length="82" mass="9185">MAGQTYGSAASRRRVGMQNAKDVRLWYDQKGNSMLRDGAYPKGGNERQEHHLTSFSSKNESAAENKVGVGARKTDRRREKVT</sequence>
<dbReference type="EMBL" id="CH445345">
    <property type="protein sequence ID" value="EAT80494.1"/>
    <property type="molecule type" value="Genomic_DNA"/>
</dbReference>
<dbReference type="HOGENOM" id="CLU_2559040_0_0_1"/>
<dbReference type="KEGG" id="pno:SNOG_12082"/>
<evidence type="ECO:0000313" key="3">
    <source>
        <dbReference type="Proteomes" id="UP000001055"/>
    </source>
</evidence>
<dbReference type="AlphaFoldDB" id="Q0U832"/>
<feature type="compositionally biased region" description="Basic and acidic residues" evidence="1">
    <location>
        <begin position="72"/>
        <end position="82"/>
    </location>
</feature>
<evidence type="ECO:0000256" key="1">
    <source>
        <dbReference type="SAM" id="MobiDB-lite"/>
    </source>
</evidence>
<feature type="region of interest" description="Disordered" evidence="1">
    <location>
        <begin position="32"/>
        <end position="82"/>
    </location>
</feature>
<reference evidence="3" key="1">
    <citation type="journal article" date="2007" name="Plant Cell">
        <title>Dothideomycete-plant interactions illuminated by genome sequencing and EST analysis of the wheat pathogen Stagonospora nodorum.</title>
        <authorList>
            <person name="Hane J.K."/>
            <person name="Lowe R.G."/>
            <person name="Solomon P.S."/>
            <person name="Tan K.C."/>
            <person name="Schoch C.L."/>
            <person name="Spatafora J.W."/>
            <person name="Crous P.W."/>
            <person name="Kodira C."/>
            <person name="Birren B.W."/>
            <person name="Galagan J.E."/>
            <person name="Torriani S.F."/>
            <person name="McDonald B.A."/>
            <person name="Oliver R.P."/>
        </authorList>
    </citation>
    <scope>NUCLEOTIDE SEQUENCE [LARGE SCALE GENOMIC DNA]</scope>
    <source>
        <strain evidence="3">SN15 / ATCC MYA-4574 / FGSC 10173</strain>
    </source>
</reference>
<evidence type="ECO:0000313" key="2">
    <source>
        <dbReference type="EMBL" id="EAT80494.1"/>
    </source>
</evidence>
<protein>
    <submittedName>
        <fullName evidence="2">Uncharacterized protein</fullName>
    </submittedName>
</protein>
<gene>
    <name evidence="2" type="ORF">SNOG_12082</name>
</gene>
<feature type="compositionally biased region" description="Polar residues" evidence="1">
    <location>
        <begin position="53"/>
        <end position="62"/>
    </location>
</feature>
<accession>Q0U832</accession>
<organism evidence="2 3">
    <name type="scientific">Phaeosphaeria nodorum (strain SN15 / ATCC MYA-4574 / FGSC 10173)</name>
    <name type="common">Glume blotch fungus</name>
    <name type="synonym">Parastagonospora nodorum</name>
    <dbReference type="NCBI Taxonomy" id="321614"/>
    <lineage>
        <taxon>Eukaryota</taxon>
        <taxon>Fungi</taxon>
        <taxon>Dikarya</taxon>
        <taxon>Ascomycota</taxon>
        <taxon>Pezizomycotina</taxon>
        <taxon>Dothideomycetes</taxon>
        <taxon>Pleosporomycetidae</taxon>
        <taxon>Pleosporales</taxon>
        <taxon>Pleosporineae</taxon>
        <taxon>Phaeosphaeriaceae</taxon>
        <taxon>Parastagonospora</taxon>
    </lineage>
</organism>
<dbReference type="Proteomes" id="UP000001055">
    <property type="component" value="Unassembled WGS sequence"/>
</dbReference>
<dbReference type="GeneID" id="5979225"/>